<dbReference type="Gene3D" id="1.10.357.40">
    <property type="entry name" value="YbiA-like"/>
    <property type="match status" value="1"/>
</dbReference>
<dbReference type="EMBL" id="JBANMG010000001">
    <property type="protein sequence ID" value="KAK6958294.1"/>
    <property type="molecule type" value="Genomic_DNA"/>
</dbReference>
<feature type="domain" description="NADAR" evidence="2">
    <location>
        <begin position="33"/>
        <end position="213"/>
    </location>
</feature>
<sequence length="227" mass="27038">MPFTNHWRLAKSTRDDKPTKRPSAVPEPKDILYFWRPDERKHGFLSMLYPSPFRDSYFPRKVYPTAEHYLQHHKALLFGDEDTANAVLKCNDPHEARKLADGIKNFDQNIWEENRERIAHDANWHKFTAPYTPRDTLPESCKVWLSISDEALQHAKQMKEALLATDNRQIVHASPLDFIWGNGYWWRISWEKREKWGLNLLGIILMDVRDRIRREEKLKKAMESQEN</sequence>
<keyword evidence="4" id="KW-1185">Reference proteome</keyword>
<dbReference type="Proteomes" id="UP001369815">
    <property type="component" value="Unassembled WGS sequence"/>
</dbReference>
<dbReference type="SUPFAM" id="SSF143990">
    <property type="entry name" value="YbiA-like"/>
    <property type="match status" value="2"/>
</dbReference>
<evidence type="ECO:0000313" key="3">
    <source>
        <dbReference type="EMBL" id="KAK6958294.1"/>
    </source>
</evidence>
<evidence type="ECO:0000259" key="2">
    <source>
        <dbReference type="Pfam" id="PF08719"/>
    </source>
</evidence>
<dbReference type="InterPro" id="IPR012816">
    <property type="entry name" value="NADAR"/>
</dbReference>
<accession>A0AAX6N0M0</accession>
<name>A0AAX6N0M0_9PEZI</name>
<protein>
    <recommendedName>
        <fullName evidence="2">NADAR domain-containing protein</fullName>
    </recommendedName>
</protein>
<gene>
    <name evidence="3" type="ORF">Daesc_001092</name>
</gene>
<feature type="region of interest" description="Disordered" evidence="1">
    <location>
        <begin position="1"/>
        <end position="25"/>
    </location>
</feature>
<dbReference type="Pfam" id="PF08719">
    <property type="entry name" value="NADAR"/>
    <property type="match status" value="1"/>
</dbReference>
<dbReference type="InterPro" id="IPR037238">
    <property type="entry name" value="YbiA-like_sf"/>
</dbReference>
<proteinExistence type="predicted"/>
<comment type="caution">
    <text evidence="3">The sequence shown here is derived from an EMBL/GenBank/DDBJ whole genome shotgun (WGS) entry which is preliminary data.</text>
</comment>
<organism evidence="3 4">
    <name type="scientific">Daldinia eschscholtzii</name>
    <dbReference type="NCBI Taxonomy" id="292717"/>
    <lineage>
        <taxon>Eukaryota</taxon>
        <taxon>Fungi</taxon>
        <taxon>Dikarya</taxon>
        <taxon>Ascomycota</taxon>
        <taxon>Pezizomycotina</taxon>
        <taxon>Sordariomycetes</taxon>
        <taxon>Xylariomycetidae</taxon>
        <taxon>Xylariales</taxon>
        <taxon>Hypoxylaceae</taxon>
        <taxon>Daldinia</taxon>
    </lineage>
</organism>
<dbReference type="CDD" id="cd15457">
    <property type="entry name" value="NADAR"/>
    <property type="match status" value="1"/>
</dbReference>
<evidence type="ECO:0000256" key="1">
    <source>
        <dbReference type="SAM" id="MobiDB-lite"/>
    </source>
</evidence>
<evidence type="ECO:0000313" key="4">
    <source>
        <dbReference type="Proteomes" id="UP001369815"/>
    </source>
</evidence>
<reference evidence="3 4" key="1">
    <citation type="journal article" date="2024" name="Front Chem Biol">
        <title>Unveiling the potential of Daldinia eschscholtzii MFLUCC 19-0629 through bioactivity and bioinformatics studies for enhanced sustainable agriculture production.</title>
        <authorList>
            <person name="Brooks S."/>
            <person name="Weaver J.A."/>
            <person name="Klomchit A."/>
            <person name="Alharthi S.A."/>
            <person name="Onlamun T."/>
            <person name="Nurani R."/>
            <person name="Vong T.K."/>
            <person name="Alberti F."/>
            <person name="Greco C."/>
        </authorList>
    </citation>
    <scope>NUCLEOTIDE SEQUENCE [LARGE SCALE GENOMIC DNA]</scope>
    <source>
        <strain evidence="3">MFLUCC 19-0629</strain>
    </source>
</reference>
<dbReference type="AlphaFoldDB" id="A0AAX6N0M0"/>